<dbReference type="Proteomes" id="UP001472677">
    <property type="component" value="Unassembled WGS sequence"/>
</dbReference>
<evidence type="ECO:0000256" key="1">
    <source>
        <dbReference type="SAM" id="MobiDB-lite"/>
    </source>
</evidence>
<feature type="region of interest" description="Disordered" evidence="1">
    <location>
        <begin position="147"/>
        <end position="184"/>
    </location>
</feature>
<gene>
    <name evidence="2" type="ORF">V6N12_024432</name>
</gene>
<sequence>MIFFYWHTPYKHIQEVPKDVPESSNARKRKTPVARVVTEDLSTTSSTTKAEEPPATQTTKRRRRYHAEPAIVAALFSKTDQLSCIDLLIARCKGCPQLALGAYFCRLEVPGKRLPNTGSSPAKNSHTHTSHVMDIFEDPPMHLEVKKPRCKSCKGNRRDKGRIFPKHGNPKSSRKKTKNLPRQQNEYLMRLLPRQEKMTQSGVRYDQNILPSIPT</sequence>
<keyword evidence="3" id="KW-1185">Reference proteome</keyword>
<comment type="caution">
    <text evidence="2">The sequence shown here is derived from an EMBL/GenBank/DDBJ whole genome shotgun (WGS) entry which is preliminary data.</text>
</comment>
<dbReference type="EMBL" id="JBBPBM010000004">
    <property type="protein sequence ID" value="KAK8590048.1"/>
    <property type="molecule type" value="Genomic_DNA"/>
</dbReference>
<feature type="compositionally biased region" description="Basic residues" evidence="1">
    <location>
        <begin position="163"/>
        <end position="179"/>
    </location>
</feature>
<reference evidence="2 3" key="1">
    <citation type="journal article" date="2024" name="G3 (Bethesda)">
        <title>Genome assembly of Hibiscus sabdariffa L. provides insights into metabolisms of medicinal natural products.</title>
        <authorList>
            <person name="Kim T."/>
        </authorList>
    </citation>
    <scope>NUCLEOTIDE SEQUENCE [LARGE SCALE GENOMIC DNA]</scope>
    <source>
        <strain evidence="2">TK-2024</strain>
        <tissue evidence="2">Old leaves</tissue>
    </source>
</reference>
<name>A0ABR2G121_9ROSI</name>
<feature type="region of interest" description="Disordered" evidence="1">
    <location>
        <begin position="17"/>
        <end position="63"/>
    </location>
</feature>
<organism evidence="2 3">
    <name type="scientific">Hibiscus sabdariffa</name>
    <name type="common">roselle</name>
    <dbReference type="NCBI Taxonomy" id="183260"/>
    <lineage>
        <taxon>Eukaryota</taxon>
        <taxon>Viridiplantae</taxon>
        <taxon>Streptophyta</taxon>
        <taxon>Embryophyta</taxon>
        <taxon>Tracheophyta</taxon>
        <taxon>Spermatophyta</taxon>
        <taxon>Magnoliopsida</taxon>
        <taxon>eudicotyledons</taxon>
        <taxon>Gunneridae</taxon>
        <taxon>Pentapetalae</taxon>
        <taxon>rosids</taxon>
        <taxon>malvids</taxon>
        <taxon>Malvales</taxon>
        <taxon>Malvaceae</taxon>
        <taxon>Malvoideae</taxon>
        <taxon>Hibiscus</taxon>
    </lineage>
</organism>
<evidence type="ECO:0000313" key="2">
    <source>
        <dbReference type="EMBL" id="KAK8590048.1"/>
    </source>
</evidence>
<accession>A0ABR2G121</accession>
<evidence type="ECO:0000313" key="3">
    <source>
        <dbReference type="Proteomes" id="UP001472677"/>
    </source>
</evidence>
<protein>
    <submittedName>
        <fullName evidence="2">Uncharacterized protein</fullName>
    </submittedName>
</protein>
<proteinExistence type="predicted"/>